<dbReference type="GO" id="GO:0005615">
    <property type="term" value="C:extracellular space"/>
    <property type="evidence" value="ECO:0007669"/>
    <property type="project" value="TreeGrafter"/>
</dbReference>
<evidence type="ECO:0000259" key="7">
    <source>
        <dbReference type="Pfam" id="PF00151"/>
    </source>
</evidence>
<reference evidence="8 9" key="1">
    <citation type="journal article" date="2024" name="BMC Genomics">
        <title>De novo assembly and annotation of Popillia japonica's genome with initial clues to its potential as an invasive pest.</title>
        <authorList>
            <person name="Cucini C."/>
            <person name="Boschi S."/>
            <person name="Funari R."/>
            <person name="Cardaioli E."/>
            <person name="Iannotti N."/>
            <person name="Marturano G."/>
            <person name="Paoli F."/>
            <person name="Bruttini M."/>
            <person name="Carapelli A."/>
            <person name="Frati F."/>
            <person name="Nardi F."/>
        </authorList>
    </citation>
    <scope>NUCLEOTIDE SEQUENCE [LARGE SCALE GENOMIC DNA]</scope>
    <source>
        <strain evidence="8">DMR45628</strain>
    </source>
</reference>
<protein>
    <submittedName>
        <fullName evidence="8">Lipase</fullName>
    </submittedName>
</protein>
<dbReference type="PANTHER" id="PTHR11610">
    <property type="entry name" value="LIPASE"/>
    <property type="match status" value="1"/>
</dbReference>
<feature type="chain" id="PRO_5043620772" evidence="6">
    <location>
        <begin position="17"/>
        <end position="1361"/>
    </location>
</feature>
<dbReference type="GO" id="GO:0016042">
    <property type="term" value="P:lipid catabolic process"/>
    <property type="evidence" value="ECO:0007669"/>
    <property type="project" value="TreeGrafter"/>
</dbReference>
<feature type="signal peptide" evidence="6">
    <location>
        <begin position="1"/>
        <end position="16"/>
    </location>
</feature>
<comment type="subcellular location">
    <subcellularLocation>
        <location evidence="1">Secreted</location>
    </subcellularLocation>
</comment>
<evidence type="ECO:0000256" key="3">
    <source>
        <dbReference type="ARBA" id="ARBA00022525"/>
    </source>
</evidence>
<evidence type="ECO:0000256" key="4">
    <source>
        <dbReference type="RuleBase" id="RU004262"/>
    </source>
</evidence>
<feature type="compositionally biased region" description="Low complexity" evidence="5">
    <location>
        <begin position="670"/>
        <end position="680"/>
    </location>
</feature>
<name>A0AAW1ISJ4_POPJA</name>
<comment type="similarity">
    <text evidence="2 4">Belongs to the AB hydrolase superfamily. Lipase family.</text>
</comment>
<proteinExistence type="inferred from homology"/>
<feature type="compositionally biased region" description="Basic residues" evidence="5">
    <location>
        <begin position="1322"/>
        <end position="1332"/>
    </location>
</feature>
<comment type="caution">
    <text evidence="8">The sequence shown here is derived from an EMBL/GenBank/DDBJ whole genome shotgun (WGS) entry which is preliminary data.</text>
</comment>
<evidence type="ECO:0000313" key="8">
    <source>
        <dbReference type="EMBL" id="KAK9692894.1"/>
    </source>
</evidence>
<gene>
    <name evidence="8" type="ORF">QE152_g34840</name>
</gene>
<keyword evidence="3" id="KW-0964">Secreted</keyword>
<feature type="region of interest" description="Disordered" evidence="5">
    <location>
        <begin position="1195"/>
        <end position="1337"/>
    </location>
</feature>
<keyword evidence="6" id="KW-0732">Signal</keyword>
<dbReference type="Proteomes" id="UP001458880">
    <property type="component" value="Unassembled WGS sequence"/>
</dbReference>
<keyword evidence="9" id="KW-1185">Reference proteome</keyword>
<evidence type="ECO:0000256" key="2">
    <source>
        <dbReference type="ARBA" id="ARBA00010701"/>
    </source>
</evidence>
<dbReference type="InterPro" id="IPR000734">
    <property type="entry name" value="TAG_lipase"/>
</dbReference>
<sequence>MYTFFILILFIPILHTATRSEYGLQKFGKLSKLARFSRFSRLNDFGRLGRASGEPKIFATCIDKLGCVDTNEKWYDSHYRPINIEPLDRHTIRTEFLLMKASTNGSKDIVYDILTLKPQSVDISGFKKGKKTFFLIHDFTSNGHTGWIKHVAIAITEEMDGNIISVDWEAGAEPPFDQAISNARVVALEMEVFLKMLTDKFSIKLNEIHIIGHGVGAHIAGYVGKNVRGIGRITGLDPTGPRFENMPSLVRLDPDDARYVEVLHTEAFNHRSQGTLEPMGHSDFYLNNAAHQPGCSENSSLPKLTDITRTEIREGKILPACSHKRAFKYYISAITTRECKFVGIACNSYTSFLNGSCSDCDNNMCATFDLCPPPTNVYKTRFFLNTHAESPFCMHAYQINISIESNENSKKADGYFEFILIDINNKITFAVDSDIGSIKRTFIPGVTYTLIIYAPPPAITDMKEAKVRWRSSVIFPFPKRPIYVKYISVRRIPMMGENLPTNGMCPESGQTEIRDSAYIQFVSCDVAKIEEEQRIAALTTTQATTSKSTMTTAGITGTTQLTTVINTTWTLANSTTTTPKPPIQCLTPGTAPTATPKPNVDAAGQVGASGMNAEAFPSGVQTVCYTIVVPENVTTKPEDLTNLVVFDKEANKTTISLTQSATITTTASLSSSTTTAAQSSGVSTLSTEIEEEEEEKEKQTTEVAITAASIHTTTIAEEELENPEAQTSVSPTSLEEEIENEAVVTNINTGEVEITSTLGIVAPTEPVSNLSVTPTEITLGTALPISTFAPTEARLQTTHGIVETAIIFNPSTSPEVALEATEAFPVVTPVISISLPPTAHTEMTSNVIESEGNTTVTSEGIVTTQQELIISSNVPTLPGELETVHEAIEATQETQNLAVTAEEVAATTEEVVVTEQVAMTTHEISPAVNISEPGTDIMESTVIAEHIGSETKLEEIETATQFISTVSNIMESTVIAEHIGSETKLEEIETATQFISTVSNLETMEMPLAAKTEENLEETTVLHTVEEIVMTSKAVESEDEENMEAQEEIPSSVQPSQEGGPNKGSDSKLLKLLEGEFGATKLGQSGRNDTHMTFTLNQPTTEEKAKVQESTEQVVSAETGTCTEWNVTELVTGPAEKELTYIMHFTQENIASTEEKDEYGRKQVGKSGGEQKEVFLAGKVISLNGSDVDVPQVKQSSTYPTKIEQSTDTTTSAVVRTTEETTEFAKVATTTEETERTTKETAATTTTKPTESQTTTSTKQTETTTTASTKQTETTTIASTKQTETTTTESTTQTKLTTHTTTKPTATTHHSSTTKSTSTIHTTHKTSKHPSTTKHTTAKATTKIEFDPIFISCCSCLIEKA</sequence>
<dbReference type="InterPro" id="IPR029058">
    <property type="entry name" value="AB_hydrolase_fold"/>
</dbReference>
<dbReference type="Gene3D" id="3.40.50.1820">
    <property type="entry name" value="alpha/beta hydrolase"/>
    <property type="match status" value="1"/>
</dbReference>
<evidence type="ECO:0000313" key="9">
    <source>
        <dbReference type="Proteomes" id="UP001458880"/>
    </source>
</evidence>
<feature type="compositionally biased region" description="Polar residues" evidence="5">
    <location>
        <begin position="1195"/>
        <end position="1204"/>
    </location>
</feature>
<evidence type="ECO:0000256" key="6">
    <source>
        <dbReference type="SAM" id="SignalP"/>
    </source>
</evidence>
<dbReference type="InterPro" id="IPR013818">
    <property type="entry name" value="Lipase"/>
</dbReference>
<feature type="compositionally biased region" description="Acidic residues" evidence="5">
    <location>
        <begin position="1037"/>
        <end position="1047"/>
    </location>
</feature>
<dbReference type="EMBL" id="JASPKY010000561">
    <property type="protein sequence ID" value="KAK9692894.1"/>
    <property type="molecule type" value="Genomic_DNA"/>
</dbReference>
<dbReference type="PRINTS" id="PR00821">
    <property type="entry name" value="TAGLIPASE"/>
</dbReference>
<evidence type="ECO:0000256" key="5">
    <source>
        <dbReference type="SAM" id="MobiDB-lite"/>
    </source>
</evidence>
<dbReference type="Pfam" id="PF00151">
    <property type="entry name" value="Lipase"/>
    <property type="match status" value="1"/>
</dbReference>
<feature type="domain" description="Lipase" evidence="7">
    <location>
        <begin position="60"/>
        <end position="392"/>
    </location>
</feature>
<feature type="compositionally biased region" description="Low complexity" evidence="5">
    <location>
        <begin position="1206"/>
        <end position="1216"/>
    </location>
</feature>
<feature type="compositionally biased region" description="Low complexity" evidence="5">
    <location>
        <begin position="1240"/>
        <end position="1321"/>
    </location>
</feature>
<feature type="compositionally biased region" description="Polar residues" evidence="5">
    <location>
        <begin position="1049"/>
        <end position="1059"/>
    </location>
</feature>
<accession>A0AAW1ISJ4</accession>
<dbReference type="GO" id="GO:0016298">
    <property type="term" value="F:lipase activity"/>
    <property type="evidence" value="ECO:0007669"/>
    <property type="project" value="InterPro"/>
</dbReference>
<dbReference type="SUPFAM" id="SSF53474">
    <property type="entry name" value="alpha/beta-Hydrolases"/>
    <property type="match status" value="1"/>
</dbReference>
<organism evidence="8 9">
    <name type="scientific">Popillia japonica</name>
    <name type="common">Japanese beetle</name>
    <dbReference type="NCBI Taxonomy" id="7064"/>
    <lineage>
        <taxon>Eukaryota</taxon>
        <taxon>Metazoa</taxon>
        <taxon>Ecdysozoa</taxon>
        <taxon>Arthropoda</taxon>
        <taxon>Hexapoda</taxon>
        <taxon>Insecta</taxon>
        <taxon>Pterygota</taxon>
        <taxon>Neoptera</taxon>
        <taxon>Endopterygota</taxon>
        <taxon>Coleoptera</taxon>
        <taxon>Polyphaga</taxon>
        <taxon>Scarabaeiformia</taxon>
        <taxon>Scarabaeidae</taxon>
        <taxon>Rutelinae</taxon>
        <taxon>Popillia</taxon>
    </lineage>
</organism>
<evidence type="ECO:0000256" key="1">
    <source>
        <dbReference type="ARBA" id="ARBA00004613"/>
    </source>
</evidence>
<dbReference type="InterPro" id="IPR033906">
    <property type="entry name" value="Lipase_N"/>
</dbReference>
<dbReference type="CDD" id="cd00707">
    <property type="entry name" value="Pancreat_lipase_like"/>
    <property type="match status" value="1"/>
</dbReference>
<feature type="region of interest" description="Disordered" evidence="5">
    <location>
        <begin position="1034"/>
        <end position="1067"/>
    </location>
</feature>
<feature type="region of interest" description="Disordered" evidence="5">
    <location>
        <begin position="670"/>
        <end position="699"/>
    </location>
</feature>